<gene>
    <name evidence="1" type="ORF">HanXRQr2_Chr15g0677731</name>
</gene>
<organism evidence="1 2">
    <name type="scientific">Helianthus annuus</name>
    <name type="common">Common sunflower</name>
    <dbReference type="NCBI Taxonomy" id="4232"/>
    <lineage>
        <taxon>Eukaryota</taxon>
        <taxon>Viridiplantae</taxon>
        <taxon>Streptophyta</taxon>
        <taxon>Embryophyta</taxon>
        <taxon>Tracheophyta</taxon>
        <taxon>Spermatophyta</taxon>
        <taxon>Magnoliopsida</taxon>
        <taxon>eudicotyledons</taxon>
        <taxon>Gunneridae</taxon>
        <taxon>Pentapetalae</taxon>
        <taxon>asterids</taxon>
        <taxon>campanulids</taxon>
        <taxon>Asterales</taxon>
        <taxon>Asteraceae</taxon>
        <taxon>Asteroideae</taxon>
        <taxon>Heliantheae alliance</taxon>
        <taxon>Heliantheae</taxon>
        <taxon>Helianthus</taxon>
    </lineage>
</organism>
<reference evidence="1" key="1">
    <citation type="journal article" date="2017" name="Nature">
        <title>The sunflower genome provides insights into oil metabolism, flowering and Asterid evolution.</title>
        <authorList>
            <person name="Badouin H."/>
            <person name="Gouzy J."/>
            <person name="Grassa C.J."/>
            <person name="Murat F."/>
            <person name="Staton S.E."/>
            <person name="Cottret L."/>
            <person name="Lelandais-Briere C."/>
            <person name="Owens G.L."/>
            <person name="Carrere S."/>
            <person name="Mayjonade B."/>
            <person name="Legrand L."/>
            <person name="Gill N."/>
            <person name="Kane N.C."/>
            <person name="Bowers J.E."/>
            <person name="Hubner S."/>
            <person name="Bellec A."/>
            <person name="Berard A."/>
            <person name="Berges H."/>
            <person name="Blanchet N."/>
            <person name="Boniface M.C."/>
            <person name="Brunel D."/>
            <person name="Catrice O."/>
            <person name="Chaidir N."/>
            <person name="Claudel C."/>
            <person name="Donnadieu C."/>
            <person name="Faraut T."/>
            <person name="Fievet G."/>
            <person name="Helmstetter N."/>
            <person name="King M."/>
            <person name="Knapp S.J."/>
            <person name="Lai Z."/>
            <person name="Le Paslier M.C."/>
            <person name="Lippi Y."/>
            <person name="Lorenzon L."/>
            <person name="Mandel J.R."/>
            <person name="Marage G."/>
            <person name="Marchand G."/>
            <person name="Marquand E."/>
            <person name="Bret-Mestries E."/>
            <person name="Morien E."/>
            <person name="Nambeesan S."/>
            <person name="Nguyen T."/>
            <person name="Pegot-Espagnet P."/>
            <person name="Pouilly N."/>
            <person name="Raftis F."/>
            <person name="Sallet E."/>
            <person name="Schiex T."/>
            <person name="Thomas J."/>
            <person name="Vandecasteele C."/>
            <person name="Vares D."/>
            <person name="Vear F."/>
            <person name="Vautrin S."/>
            <person name="Crespi M."/>
            <person name="Mangin B."/>
            <person name="Burke J.M."/>
            <person name="Salse J."/>
            <person name="Munos S."/>
            <person name="Vincourt P."/>
            <person name="Rieseberg L.H."/>
            <person name="Langlade N.B."/>
        </authorList>
    </citation>
    <scope>NUCLEOTIDE SEQUENCE</scope>
    <source>
        <tissue evidence="1">Leaves</tissue>
    </source>
</reference>
<name>A0A9K3DYY0_HELAN</name>
<dbReference type="EMBL" id="MNCJ02000330">
    <property type="protein sequence ID" value="KAF5763217.1"/>
    <property type="molecule type" value="Genomic_DNA"/>
</dbReference>
<reference evidence="1" key="2">
    <citation type="submission" date="2020-06" db="EMBL/GenBank/DDBJ databases">
        <title>Helianthus annuus Genome sequencing and assembly Release 2.</title>
        <authorList>
            <person name="Gouzy J."/>
            <person name="Langlade N."/>
            <person name="Munos S."/>
        </authorList>
    </citation>
    <scope>NUCLEOTIDE SEQUENCE</scope>
    <source>
        <tissue evidence="1">Leaves</tissue>
    </source>
</reference>
<evidence type="ECO:0000313" key="1">
    <source>
        <dbReference type="EMBL" id="KAF5763217.1"/>
    </source>
</evidence>
<evidence type="ECO:0000313" key="2">
    <source>
        <dbReference type="Proteomes" id="UP000215914"/>
    </source>
</evidence>
<dbReference type="AlphaFoldDB" id="A0A9K3DYY0"/>
<dbReference type="Proteomes" id="UP000215914">
    <property type="component" value="Unassembled WGS sequence"/>
</dbReference>
<comment type="caution">
    <text evidence="1">The sequence shown here is derived from an EMBL/GenBank/DDBJ whole genome shotgun (WGS) entry which is preliminary data.</text>
</comment>
<dbReference type="Gramene" id="mRNA:HanXRQr2_Chr15g0677731">
    <property type="protein sequence ID" value="CDS:HanXRQr2_Chr15g0677731.1"/>
    <property type="gene ID" value="HanXRQr2_Chr15g0677731"/>
</dbReference>
<sequence length="96" mass="10902">MVCKIREARVFFFVDDVSMKRAEFLPVDFRDCAIAASRRHEWQIKAHGLDILLFRLFVSPVCEGMSIEAQSDSIENISEMIVLSPLPLTTVETGKV</sequence>
<protein>
    <submittedName>
        <fullName evidence="1">Uncharacterized protein</fullName>
    </submittedName>
</protein>
<proteinExistence type="predicted"/>
<accession>A0A9K3DYY0</accession>
<keyword evidence="2" id="KW-1185">Reference proteome</keyword>